<dbReference type="OMA" id="THMNILY"/>
<feature type="chain" id="PRO_5019616973" description="Germin-like protein" evidence="9">
    <location>
        <begin position="36"/>
        <end position="231"/>
    </location>
</feature>
<reference evidence="12" key="1">
    <citation type="journal article" date="2017" name="Cell">
        <title>Insights into land plant evolution garnered from the Marchantia polymorpha genome.</title>
        <authorList>
            <person name="Bowman J.L."/>
            <person name="Kohchi T."/>
            <person name="Yamato K.T."/>
            <person name="Jenkins J."/>
            <person name="Shu S."/>
            <person name="Ishizaki K."/>
            <person name="Yamaoka S."/>
            <person name="Nishihama R."/>
            <person name="Nakamura Y."/>
            <person name="Berger F."/>
            <person name="Adam C."/>
            <person name="Aki S.S."/>
            <person name="Althoff F."/>
            <person name="Araki T."/>
            <person name="Arteaga-Vazquez M.A."/>
            <person name="Balasubrmanian S."/>
            <person name="Barry K."/>
            <person name="Bauer D."/>
            <person name="Boehm C.R."/>
            <person name="Briginshaw L."/>
            <person name="Caballero-Perez J."/>
            <person name="Catarino B."/>
            <person name="Chen F."/>
            <person name="Chiyoda S."/>
            <person name="Chovatia M."/>
            <person name="Davies K.M."/>
            <person name="Delmans M."/>
            <person name="Demura T."/>
            <person name="Dierschke T."/>
            <person name="Dolan L."/>
            <person name="Dorantes-Acosta A.E."/>
            <person name="Eklund D.M."/>
            <person name="Florent S.N."/>
            <person name="Flores-Sandoval E."/>
            <person name="Fujiyama A."/>
            <person name="Fukuzawa H."/>
            <person name="Galik B."/>
            <person name="Grimanelli D."/>
            <person name="Grimwood J."/>
            <person name="Grossniklaus U."/>
            <person name="Hamada T."/>
            <person name="Haseloff J."/>
            <person name="Hetherington A.J."/>
            <person name="Higo A."/>
            <person name="Hirakawa Y."/>
            <person name="Hundley H.N."/>
            <person name="Ikeda Y."/>
            <person name="Inoue K."/>
            <person name="Inoue S.I."/>
            <person name="Ishida S."/>
            <person name="Jia Q."/>
            <person name="Kakita M."/>
            <person name="Kanazawa T."/>
            <person name="Kawai Y."/>
            <person name="Kawashima T."/>
            <person name="Kennedy M."/>
            <person name="Kinose K."/>
            <person name="Kinoshita T."/>
            <person name="Kohara Y."/>
            <person name="Koide E."/>
            <person name="Komatsu K."/>
            <person name="Kopischke S."/>
            <person name="Kubo M."/>
            <person name="Kyozuka J."/>
            <person name="Lagercrantz U."/>
            <person name="Lin S.S."/>
            <person name="Lindquist E."/>
            <person name="Lipzen A.M."/>
            <person name="Lu C.W."/>
            <person name="De Luna E."/>
            <person name="Martienssen R.A."/>
            <person name="Minamino N."/>
            <person name="Mizutani M."/>
            <person name="Mizutani M."/>
            <person name="Mochizuki N."/>
            <person name="Monte I."/>
            <person name="Mosher R."/>
            <person name="Nagasaki H."/>
            <person name="Nakagami H."/>
            <person name="Naramoto S."/>
            <person name="Nishitani K."/>
            <person name="Ohtani M."/>
            <person name="Okamoto T."/>
            <person name="Okumura M."/>
            <person name="Phillips J."/>
            <person name="Pollak B."/>
            <person name="Reinders A."/>
            <person name="Rovekamp M."/>
            <person name="Sano R."/>
            <person name="Sawa S."/>
            <person name="Schmid M.W."/>
            <person name="Shirakawa M."/>
            <person name="Solano R."/>
            <person name="Spunde A."/>
            <person name="Suetsugu N."/>
            <person name="Sugano S."/>
            <person name="Sugiyama A."/>
            <person name="Sun R."/>
            <person name="Suzuki Y."/>
            <person name="Takenaka M."/>
            <person name="Takezawa D."/>
            <person name="Tomogane H."/>
            <person name="Tsuzuki M."/>
            <person name="Ueda T."/>
            <person name="Umeda M."/>
            <person name="Ward J.M."/>
            <person name="Watanabe Y."/>
            <person name="Yazaki K."/>
            <person name="Yokoyama R."/>
            <person name="Yoshitake Y."/>
            <person name="Yotsui I."/>
            <person name="Zachgo S."/>
            <person name="Schmutz J."/>
        </authorList>
    </citation>
    <scope>NUCLEOTIDE SEQUENCE [LARGE SCALE GENOMIC DNA]</scope>
    <source>
        <strain evidence="12">Tak-1</strain>
    </source>
</reference>
<dbReference type="AlphaFoldDB" id="A0A2R6W063"/>
<gene>
    <name evidence="11" type="ORF">MARPO_0211s0008</name>
</gene>
<dbReference type="SUPFAM" id="SSF51182">
    <property type="entry name" value="RmlC-like cupins"/>
    <property type="match status" value="1"/>
</dbReference>
<feature type="binding site" evidence="8">
    <location>
        <position position="104"/>
    </location>
    <ligand>
        <name>Mn(2+)</name>
        <dbReference type="ChEBI" id="CHEBI:29035"/>
    </ligand>
</feature>
<comment type="subcellular location">
    <subcellularLocation>
        <location evidence="1 9">Secreted</location>
        <location evidence="1 9">Extracellular space</location>
        <location evidence="1 9">Apoplast</location>
    </subcellularLocation>
</comment>
<dbReference type="InterPro" id="IPR014710">
    <property type="entry name" value="RmlC-like_jellyroll"/>
</dbReference>
<feature type="binding site" evidence="8">
    <location>
        <position position="102"/>
    </location>
    <ligand>
        <name>Mn(2+)</name>
        <dbReference type="ChEBI" id="CHEBI:29035"/>
    </ligand>
</feature>
<dbReference type="PROSITE" id="PS00725">
    <property type="entry name" value="GERMIN"/>
    <property type="match status" value="1"/>
</dbReference>
<dbReference type="OrthoDB" id="1546383at2759"/>
<dbReference type="SMART" id="SM00835">
    <property type="entry name" value="Cupin_1"/>
    <property type="match status" value="1"/>
</dbReference>
<feature type="domain" description="Cupin type-1" evidence="10">
    <location>
        <begin position="54"/>
        <end position="199"/>
    </location>
</feature>
<proteinExistence type="inferred from homology"/>
<sequence length="231" mass="24474">MNFSKADCKSKMVHGMVMLVFICSTCLVRVQRVEAADPDPLVDFSANATTPVFRNIFVNGDVSLGSGGVRAALDIGKFPGLTSEGLTVVQFKMVPCGENVPHTHPRATELLSLISGGPLQAGFVDTKGETHMNILYPGDLIVFPRGLLHFEVNVGTETAFYISALNSQNPGTLDAAGAVLQLPERAAAIALNIDIAAVRAMKSQRPYNEPPTLEAAKPGVCVPGQLITTTV</sequence>
<comment type="similarity">
    <text evidence="2 9">Belongs to the germin family.</text>
</comment>
<evidence type="ECO:0000256" key="6">
    <source>
        <dbReference type="ARBA" id="ARBA00023211"/>
    </source>
</evidence>
<accession>A0A2R6W063</accession>
<name>A0A2R6W063_MARPO</name>
<dbReference type="Proteomes" id="UP000244005">
    <property type="component" value="Unassembled WGS sequence"/>
</dbReference>
<evidence type="ECO:0000256" key="5">
    <source>
        <dbReference type="ARBA" id="ARBA00022723"/>
    </source>
</evidence>
<dbReference type="SMR" id="A0A2R6W063"/>
<feature type="binding site" evidence="7">
    <location>
        <position position="99"/>
    </location>
    <ligand>
        <name>oxalate</name>
        <dbReference type="ChEBI" id="CHEBI:30623"/>
    </ligand>
</feature>
<dbReference type="GO" id="GO:0030145">
    <property type="term" value="F:manganese ion binding"/>
    <property type="evidence" value="ECO:0007669"/>
    <property type="project" value="UniProtKB-UniRule"/>
</dbReference>
<evidence type="ECO:0000256" key="8">
    <source>
        <dbReference type="PIRSR" id="PIRSR601929-2"/>
    </source>
</evidence>
<dbReference type="Gramene" id="Mp2g03390.1">
    <property type="protein sequence ID" value="Mp2g03390.1.cds"/>
    <property type="gene ID" value="Mp2g03390"/>
</dbReference>
<dbReference type="InterPro" id="IPR011051">
    <property type="entry name" value="RmlC_Cupin_sf"/>
</dbReference>
<keyword evidence="9" id="KW-0732">Signal</keyword>
<feature type="binding site" evidence="8">
    <location>
        <position position="149"/>
    </location>
    <ligand>
        <name>Mn(2+)</name>
        <dbReference type="ChEBI" id="CHEBI:29035"/>
    </ligand>
</feature>
<evidence type="ECO:0000256" key="1">
    <source>
        <dbReference type="ARBA" id="ARBA00004271"/>
    </source>
</evidence>
<protein>
    <recommendedName>
        <fullName evidence="9">Germin-like protein</fullName>
    </recommendedName>
</protein>
<dbReference type="EMBL" id="KZ772951">
    <property type="protein sequence ID" value="PTQ27248.1"/>
    <property type="molecule type" value="Genomic_DNA"/>
</dbReference>
<evidence type="ECO:0000256" key="3">
    <source>
        <dbReference type="ARBA" id="ARBA00022523"/>
    </source>
</evidence>
<dbReference type="InterPro" id="IPR001929">
    <property type="entry name" value="Germin"/>
</dbReference>
<dbReference type="PRINTS" id="PR00325">
    <property type="entry name" value="GERMIN"/>
</dbReference>
<feature type="binding site" evidence="7">
    <location>
        <position position="109"/>
    </location>
    <ligand>
        <name>oxalate</name>
        <dbReference type="ChEBI" id="CHEBI:30623"/>
    </ligand>
</feature>
<keyword evidence="4 9" id="KW-0964">Secreted</keyword>
<dbReference type="GO" id="GO:0048046">
    <property type="term" value="C:apoplast"/>
    <property type="evidence" value="ECO:0007669"/>
    <property type="project" value="UniProtKB-SubCell"/>
</dbReference>
<organism evidence="11 12">
    <name type="scientific">Marchantia polymorpha</name>
    <name type="common">Common liverwort</name>
    <name type="synonym">Marchantia aquatica</name>
    <dbReference type="NCBI Taxonomy" id="3197"/>
    <lineage>
        <taxon>Eukaryota</taxon>
        <taxon>Viridiplantae</taxon>
        <taxon>Streptophyta</taxon>
        <taxon>Embryophyta</taxon>
        <taxon>Marchantiophyta</taxon>
        <taxon>Marchantiopsida</taxon>
        <taxon>Marchantiidae</taxon>
        <taxon>Marchantiales</taxon>
        <taxon>Marchantiaceae</taxon>
        <taxon>Marchantia</taxon>
    </lineage>
</organism>
<dbReference type="Pfam" id="PF00190">
    <property type="entry name" value="Cupin_1"/>
    <property type="match status" value="1"/>
</dbReference>
<keyword evidence="6 7" id="KW-0464">Manganese</keyword>
<evidence type="ECO:0000256" key="2">
    <source>
        <dbReference type="ARBA" id="ARBA00007456"/>
    </source>
</evidence>
<dbReference type="InterPro" id="IPR006045">
    <property type="entry name" value="Cupin_1"/>
</dbReference>
<dbReference type="PANTHER" id="PTHR31238">
    <property type="entry name" value="GERMIN-LIKE PROTEIN SUBFAMILY 3 MEMBER 3"/>
    <property type="match status" value="1"/>
</dbReference>
<keyword evidence="3 9" id="KW-0052">Apoplast</keyword>
<dbReference type="CDD" id="cd02241">
    <property type="entry name" value="cupin_OxOx"/>
    <property type="match status" value="1"/>
</dbReference>
<evidence type="ECO:0000259" key="10">
    <source>
        <dbReference type="SMART" id="SM00835"/>
    </source>
</evidence>
<evidence type="ECO:0000313" key="11">
    <source>
        <dbReference type="EMBL" id="PTQ27248.1"/>
    </source>
</evidence>
<feature type="binding site" evidence="8">
    <location>
        <position position="109"/>
    </location>
    <ligand>
        <name>Mn(2+)</name>
        <dbReference type="ChEBI" id="CHEBI:29035"/>
    </ligand>
</feature>
<feature type="binding site" evidence="7">
    <location>
        <position position="104"/>
    </location>
    <ligand>
        <name>oxalate</name>
        <dbReference type="ChEBI" id="CHEBI:30623"/>
    </ligand>
</feature>
<evidence type="ECO:0000256" key="9">
    <source>
        <dbReference type="RuleBase" id="RU366015"/>
    </source>
</evidence>
<evidence type="ECO:0000256" key="4">
    <source>
        <dbReference type="ARBA" id="ARBA00022525"/>
    </source>
</evidence>
<dbReference type="Gene3D" id="2.60.120.10">
    <property type="entry name" value="Jelly Rolls"/>
    <property type="match status" value="1"/>
</dbReference>
<evidence type="ECO:0000256" key="7">
    <source>
        <dbReference type="PIRSR" id="PIRSR601929-1"/>
    </source>
</evidence>
<dbReference type="InterPro" id="IPR019780">
    <property type="entry name" value="Germin_Mn-BS"/>
</dbReference>
<feature type="signal peptide" evidence="9">
    <location>
        <begin position="1"/>
        <end position="35"/>
    </location>
</feature>
<keyword evidence="5 7" id="KW-0479">Metal-binding</keyword>
<evidence type="ECO:0000313" key="12">
    <source>
        <dbReference type="Proteomes" id="UP000244005"/>
    </source>
</evidence>
<keyword evidence="12" id="KW-1185">Reference proteome</keyword>